<dbReference type="GeneID" id="302995692"/>
<name>A0A4Y8VDH6_9BACT</name>
<keyword evidence="1" id="KW-1133">Transmembrane helix</keyword>
<keyword evidence="1" id="KW-0472">Membrane</keyword>
<dbReference type="RefSeq" id="WP_134843758.1">
    <property type="nucleotide sequence ID" value="NZ_SGVY01000027.1"/>
</dbReference>
<organism evidence="2 3">
    <name type="scientific">Segatella hominis</name>
    <dbReference type="NCBI Taxonomy" id="2518605"/>
    <lineage>
        <taxon>Bacteria</taxon>
        <taxon>Pseudomonadati</taxon>
        <taxon>Bacteroidota</taxon>
        <taxon>Bacteroidia</taxon>
        <taxon>Bacteroidales</taxon>
        <taxon>Prevotellaceae</taxon>
        <taxon>Segatella</taxon>
    </lineage>
</organism>
<sequence length="342" mass="40417">MAVNNDFCSNFWTPKYYEEMKSLLNVYKFNGSSSIHDKLLAQIKEKYNIVQNNAHHRGFILLVLCVFYLIFMGFENEKNSLDVAHYVPIVYCTLFVGIILTISNFVFKNWRCVILFVILCVATYITLKLLNSDAISQHPISLFLYEYKRHIMIGIIIFPIVYQIYVYWLYSNIYKGYLKEKVAVEYERFHTSMNGIENKEKSKVDKIYLDIWTDTKFNSGEDTTLTPFYEELNKQLLLVASPTHWQLVISWLNHHRKNFVHKCQHNDINEANIVLDTIIPNQLKQYKTQETNKLDFQKEYDDYCIWKKTAGKNSGIRAYCAAKNLPVKDFVAWLRVNKPKKK</sequence>
<evidence type="ECO:0000256" key="1">
    <source>
        <dbReference type="SAM" id="Phobius"/>
    </source>
</evidence>
<dbReference type="OrthoDB" id="9969700at2"/>
<accession>A0A4Y8VDH6</accession>
<evidence type="ECO:0000313" key="3">
    <source>
        <dbReference type="Proteomes" id="UP000297872"/>
    </source>
</evidence>
<proteinExistence type="predicted"/>
<gene>
    <name evidence="2" type="ORF">EXN75_10405</name>
</gene>
<feature type="transmembrane region" description="Helical" evidence="1">
    <location>
        <begin position="113"/>
        <end position="130"/>
    </location>
</feature>
<keyword evidence="3" id="KW-1185">Reference proteome</keyword>
<dbReference type="EMBL" id="SGVY01000027">
    <property type="protein sequence ID" value="TFH79235.1"/>
    <property type="molecule type" value="Genomic_DNA"/>
</dbReference>
<feature type="transmembrane region" description="Helical" evidence="1">
    <location>
        <begin position="54"/>
        <end position="74"/>
    </location>
</feature>
<dbReference type="AlphaFoldDB" id="A0A4Y8VDH6"/>
<keyword evidence="1" id="KW-0812">Transmembrane</keyword>
<protein>
    <submittedName>
        <fullName evidence="2">Uncharacterized protein</fullName>
    </submittedName>
</protein>
<feature type="transmembrane region" description="Helical" evidence="1">
    <location>
        <begin position="86"/>
        <end position="107"/>
    </location>
</feature>
<comment type="caution">
    <text evidence="2">The sequence shown here is derived from an EMBL/GenBank/DDBJ whole genome shotgun (WGS) entry which is preliminary data.</text>
</comment>
<reference evidence="2 3" key="1">
    <citation type="submission" date="2019-02" db="EMBL/GenBank/DDBJ databases">
        <title>Draft Genome Sequence of the Prevotella sp. BCRC 81118, Isolated from Human Feces.</title>
        <authorList>
            <person name="Huang C.-H."/>
        </authorList>
    </citation>
    <scope>NUCLEOTIDE SEQUENCE [LARGE SCALE GENOMIC DNA]</scope>
    <source>
        <strain evidence="2 3">BCRC 81118</strain>
    </source>
</reference>
<dbReference type="Proteomes" id="UP000297872">
    <property type="component" value="Unassembled WGS sequence"/>
</dbReference>
<evidence type="ECO:0000313" key="2">
    <source>
        <dbReference type="EMBL" id="TFH79235.1"/>
    </source>
</evidence>
<feature type="transmembrane region" description="Helical" evidence="1">
    <location>
        <begin position="151"/>
        <end position="170"/>
    </location>
</feature>